<feature type="transmembrane region" description="Helical" evidence="6">
    <location>
        <begin position="212"/>
        <end position="236"/>
    </location>
</feature>
<feature type="transmembrane region" description="Helical" evidence="6">
    <location>
        <begin position="117"/>
        <end position="137"/>
    </location>
</feature>
<reference evidence="8 9" key="1">
    <citation type="submission" date="2018-09" db="EMBL/GenBank/DDBJ databases">
        <authorList>
            <person name="Zhu H."/>
        </authorList>
    </citation>
    <scope>NUCLEOTIDE SEQUENCE [LARGE SCALE GENOMIC DNA]</scope>
    <source>
        <strain evidence="8 9">K2S05-167</strain>
    </source>
</reference>
<dbReference type="InterPro" id="IPR037185">
    <property type="entry name" value="EmrE-like"/>
</dbReference>
<comment type="caution">
    <text evidence="8">The sequence shown here is derived from an EMBL/GenBank/DDBJ whole genome shotgun (WGS) entry which is preliminary data.</text>
</comment>
<dbReference type="OrthoDB" id="63078at2"/>
<gene>
    <name evidence="8" type="ORF">D3875_14870</name>
</gene>
<dbReference type="PANTHER" id="PTHR32322">
    <property type="entry name" value="INNER MEMBRANE TRANSPORTER"/>
    <property type="match status" value="1"/>
</dbReference>
<proteinExistence type="inferred from homology"/>
<comment type="similarity">
    <text evidence="2">Belongs to the EamA transporter family.</text>
</comment>
<feature type="domain" description="EamA" evidence="7">
    <location>
        <begin position="151"/>
        <end position="286"/>
    </location>
</feature>
<dbReference type="InterPro" id="IPR000620">
    <property type="entry name" value="EamA_dom"/>
</dbReference>
<feature type="transmembrane region" description="Helical" evidence="6">
    <location>
        <begin position="270"/>
        <end position="287"/>
    </location>
</feature>
<feature type="transmembrane region" description="Helical" evidence="6">
    <location>
        <begin position="33"/>
        <end position="52"/>
    </location>
</feature>
<feature type="transmembrane region" description="Helical" evidence="6">
    <location>
        <begin position="181"/>
        <end position="200"/>
    </location>
</feature>
<feature type="transmembrane region" description="Helical" evidence="6">
    <location>
        <begin position="89"/>
        <end position="111"/>
    </location>
</feature>
<evidence type="ECO:0000256" key="6">
    <source>
        <dbReference type="SAM" id="Phobius"/>
    </source>
</evidence>
<keyword evidence="4 6" id="KW-1133">Transmembrane helix</keyword>
<protein>
    <submittedName>
        <fullName evidence="8">DMT family transporter</fullName>
    </submittedName>
</protein>
<evidence type="ECO:0000256" key="2">
    <source>
        <dbReference type="ARBA" id="ARBA00007362"/>
    </source>
</evidence>
<keyword evidence="3 6" id="KW-0812">Transmembrane</keyword>
<name>A0A418V935_9DEIO</name>
<evidence type="ECO:0000256" key="1">
    <source>
        <dbReference type="ARBA" id="ARBA00004141"/>
    </source>
</evidence>
<dbReference type="SUPFAM" id="SSF103481">
    <property type="entry name" value="Multidrug resistance efflux transporter EmrE"/>
    <property type="match status" value="2"/>
</dbReference>
<dbReference type="Pfam" id="PF00892">
    <property type="entry name" value="EamA"/>
    <property type="match status" value="2"/>
</dbReference>
<dbReference type="RefSeq" id="WP_119764958.1">
    <property type="nucleotide sequence ID" value="NZ_QYUJ01000014.1"/>
</dbReference>
<feature type="transmembrane region" description="Helical" evidence="6">
    <location>
        <begin position="6"/>
        <end position="21"/>
    </location>
</feature>
<sequence length="288" mass="30192">MTGVWLGLGAALSWGFADYLAQPATRRLGTVRAAFYAQLIGLVLLFPLVLLTQPVIFPAGAENWLWIVVTGLLGGAGNLAFYRAAKLGNLAVVAPIMGSYGAVTTLLAWGWGEHLSARVTLGLLLALGSVVLVSIPARQARARALPQQVQGLVWALVSALVVGTCFFVMGHELTPRIGGTLTTWWTRVVGLSLNLLILLFTRQAPALGKVPATSLLAPGLSGILSMSAVLLTALGLGRGEDAVVTVLGSMSIVITTLLALFIVRERLTGVQWVGVTLALLSVLLIGLK</sequence>
<feature type="domain" description="EamA" evidence="7">
    <location>
        <begin position="2"/>
        <end position="134"/>
    </location>
</feature>
<dbReference type="InterPro" id="IPR050638">
    <property type="entry name" value="AA-Vitamin_Transporters"/>
</dbReference>
<keyword evidence="9" id="KW-1185">Reference proteome</keyword>
<evidence type="ECO:0000256" key="3">
    <source>
        <dbReference type="ARBA" id="ARBA00022692"/>
    </source>
</evidence>
<feature type="transmembrane region" description="Helical" evidence="6">
    <location>
        <begin position="149"/>
        <end position="169"/>
    </location>
</feature>
<dbReference type="PANTHER" id="PTHR32322:SF2">
    <property type="entry name" value="EAMA DOMAIN-CONTAINING PROTEIN"/>
    <property type="match status" value="1"/>
</dbReference>
<dbReference type="EMBL" id="QYUJ01000014">
    <property type="protein sequence ID" value="RJF72631.1"/>
    <property type="molecule type" value="Genomic_DNA"/>
</dbReference>
<dbReference type="Proteomes" id="UP000286287">
    <property type="component" value="Unassembled WGS sequence"/>
</dbReference>
<organism evidence="8 9">
    <name type="scientific">Deinococcus cavernae</name>
    <dbReference type="NCBI Taxonomy" id="2320857"/>
    <lineage>
        <taxon>Bacteria</taxon>
        <taxon>Thermotogati</taxon>
        <taxon>Deinococcota</taxon>
        <taxon>Deinococci</taxon>
        <taxon>Deinococcales</taxon>
        <taxon>Deinococcaceae</taxon>
        <taxon>Deinococcus</taxon>
    </lineage>
</organism>
<evidence type="ECO:0000256" key="5">
    <source>
        <dbReference type="ARBA" id="ARBA00023136"/>
    </source>
</evidence>
<dbReference type="AlphaFoldDB" id="A0A418V935"/>
<evidence type="ECO:0000313" key="9">
    <source>
        <dbReference type="Proteomes" id="UP000286287"/>
    </source>
</evidence>
<accession>A0A418V935</accession>
<feature type="transmembrane region" description="Helical" evidence="6">
    <location>
        <begin position="64"/>
        <end position="82"/>
    </location>
</feature>
<evidence type="ECO:0000313" key="8">
    <source>
        <dbReference type="EMBL" id="RJF72631.1"/>
    </source>
</evidence>
<evidence type="ECO:0000256" key="4">
    <source>
        <dbReference type="ARBA" id="ARBA00022989"/>
    </source>
</evidence>
<dbReference type="GO" id="GO:0016020">
    <property type="term" value="C:membrane"/>
    <property type="evidence" value="ECO:0007669"/>
    <property type="project" value="UniProtKB-SubCell"/>
</dbReference>
<comment type="subcellular location">
    <subcellularLocation>
        <location evidence="1">Membrane</location>
        <topology evidence="1">Multi-pass membrane protein</topology>
    </subcellularLocation>
</comment>
<feature type="transmembrane region" description="Helical" evidence="6">
    <location>
        <begin position="242"/>
        <end position="263"/>
    </location>
</feature>
<keyword evidence="5 6" id="KW-0472">Membrane</keyword>
<evidence type="ECO:0000259" key="7">
    <source>
        <dbReference type="Pfam" id="PF00892"/>
    </source>
</evidence>